<sequence>MRIGRTLPPAATPLSLREILCGVRAFFSGDKALERFEEELKRYYDMPHVFLLSSGKAALAVILSALKETGAGRDEVLIPAYTCYSVPAAVVRAGLKVRPCDIDPRTLDFDWAKLEEALAGGRVLCAVSTHLFGLPADVERLRRAASRYGVAVVEDAAQAMGGEAGGRKLGTLGDVALFSLGRGKALSTVSGGIILTGDARLGAAIGRITGALPREGWIDGVTALCYALVLCVLVRPGLFWLPKALPFLGIGDTTFEPGFGIKRLGAFQAGLTLGWQDKLARMRAARLERAAVLERAGLEVPAPLGGALANLIRFPVLLEDGEQRRWLIEKSEAAGLGAATAYPDAVPNIPQLRGMAACAAPCAEQVAHRLVTIPLHPYVRMRDLEDLLGLVRESYRAR</sequence>
<dbReference type="GO" id="GO:0008483">
    <property type="term" value="F:transaminase activity"/>
    <property type="evidence" value="ECO:0007669"/>
    <property type="project" value="UniProtKB-KW"/>
</dbReference>
<protein>
    <submittedName>
        <fullName evidence="3">DegT/DnrJ/EryC1/StrS family aminotransferase</fullName>
    </submittedName>
</protein>
<keyword evidence="4" id="KW-1185">Reference proteome</keyword>
<dbReference type="PIRSF" id="PIRSF000390">
    <property type="entry name" value="PLP_StrS"/>
    <property type="match status" value="1"/>
</dbReference>
<evidence type="ECO:0000313" key="3">
    <source>
        <dbReference type="EMBL" id="QWV91851.1"/>
    </source>
</evidence>
<reference evidence="3 4" key="1">
    <citation type="submission" date="2021-06" db="EMBL/GenBank/DDBJ databases">
        <title>Gemonas diversity in paddy soil.</title>
        <authorList>
            <person name="Liu G."/>
        </authorList>
    </citation>
    <scope>NUCLEOTIDE SEQUENCE [LARGE SCALE GENOMIC DNA]</scope>
    <source>
        <strain evidence="3 4">RG10</strain>
    </source>
</reference>
<comment type="similarity">
    <text evidence="1 2">Belongs to the DegT/DnrJ/EryC1 family.</text>
</comment>
<dbReference type="InterPro" id="IPR000653">
    <property type="entry name" value="DegT/StrS_aminotransferase"/>
</dbReference>
<evidence type="ECO:0000256" key="1">
    <source>
        <dbReference type="ARBA" id="ARBA00037999"/>
    </source>
</evidence>
<evidence type="ECO:0000313" key="4">
    <source>
        <dbReference type="Proteomes" id="UP000683557"/>
    </source>
</evidence>
<evidence type="ECO:0000256" key="2">
    <source>
        <dbReference type="RuleBase" id="RU004508"/>
    </source>
</evidence>
<keyword evidence="2" id="KW-0663">Pyridoxal phosphate</keyword>
<proteinExistence type="inferred from homology"/>
<gene>
    <name evidence="3" type="ORF">KP004_11465</name>
</gene>
<dbReference type="Pfam" id="PF01041">
    <property type="entry name" value="DegT_DnrJ_EryC1"/>
    <property type="match status" value="1"/>
</dbReference>
<dbReference type="PANTHER" id="PTHR30244:SF34">
    <property type="entry name" value="DTDP-4-AMINO-4,6-DIDEOXYGALACTOSE TRANSAMINASE"/>
    <property type="match status" value="1"/>
</dbReference>
<dbReference type="PANTHER" id="PTHR30244">
    <property type="entry name" value="TRANSAMINASE"/>
    <property type="match status" value="1"/>
</dbReference>
<organism evidence="3 4">
    <name type="scientific">Geomonas oryzisoli</name>
    <dbReference type="NCBI Taxonomy" id="2847992"/>
    <lineage>
        <taxon>Bacteria</taxon>
        <taxon>Pseudomonadati</taxon>
        <taxon>Thermodesulfobacteriota</taxon>
        <taxon>Desulfuromonadia</taxon>
        <taxon>Geobacterales</taxon>
        <taxon>Geobacteraceae</taxon>
        <taxon>Geomonas</taxon>
    </lineage>
</organism>
<keyword evidence="3" id="KW-0032">Aminotransferase</keyword>
<keyword evidence="3" id="KW-0808">Transferase</keyword>
<dbReference type="Proteomes" id="UP000683557">
    <property type="component" value="Chromosome"/>
</dbReference>
<dbReference type="RefSeq" id="WP_216798681.1">
    <property type="nucleotide sequence ID" value="NZ_CP076723.1"/>
</dbReference>
<name>A0ABX8J1S7_9BACT</name>
<accession>A0ABX8J1S7</accession>
<dbReference type="EMBL" id="CP076723">
    <property type="protein sequence ID" value="QWV91851.1"/>
    <property type="molecule type" value="Genomic_DNA"/>
</dbReference>